<keyword evidence="4 12" id="KW-0489">Methyltransferase</keyword>
<dbReference type="RefSeq" id="WP_226178054.1">
    <property type="nucleotide sequence ID" value="NZ_JAJADR010000006.1"/>
</dbReference>
<keyword evidence="10 12" id="KW-0234">DNA repair</keyword>
<dbReference type="GO" id="GO:0003908">
    <property type="term" value="F:methylated-DNA-[protein]-cysteine S-methyltransferase activity"/>
    <property type="evidence" value="ECO:0007669"/>
    <property type="project" value="UniProtKB-EC"/>
</dbReference>
<dbReference type="PIRSF" id="PIRSF000409">
    <property type="entry name" value="Ada"/>
    <property type="match status" value="1"/>
</dbReference>
<dbReference type="PANTHER" id="PTHR10815:SF5">
    <property type="entry name" value="METHYLATED-DNA--PROTEIN-CYSTEINE METHYLTRANSFERASE"/>
    <property type="match status" value="1"/>
</dbReference>
<dbReference type="InterPro" id="IPR036631">
    <property type="entry name" value="MGMT_N_sf"/>
</dbReference>
<dbReference type="Gene3D" id="1.10.10.60">
    <property type="entry name" value="Homeodomain-like"/>
    <property type="match status" value="1"/>
</dbReference>
<dbReference type="PANTHER" id="PTHR10815">
    <property type="entry name" value="METHYLATED-DNA--PROTEIN-CYSTEINE METHYLTRANSFERASE"/>
    <property type="match status" value="1"/>
</dbReference>
<dbReference type="InterPro" id="IPR004026">
    <property type="entry name" value="Ada_DNA_repair_Zn-bd"/>
</dbReference>
<keyword evidence="8" id="KW-0010">Activator</keyword>
<comment type="similarity">
    <text evidence="12">Belongs to the MGMT family.</text>
</comment>
<evidence type="ECO:0000256" key="8">
    <source>
        <dbReference type="ARBA" id="ARBA00023159"/>
    </source>
</evidence>
<dbReference type="Pfam" id="PF02805">
    <property type="entry name" value="Ada_Zn_binding"/>
    <property type="match status" value="1"/>
</dbReference>
<dbReference type="Proteomes" id="UP001165296">
    <property type="component" value="Unassembled WGS sequence"/>
</dbReference>
<dbReference type="InterPro" id="IPR001497">
    <property type="entry name" value="MethylDNA_cys_MeTrfase_AS"/>
</dbReference>
<proteinExistence type="inferred from homology"/>
<evidence type="ECO:0000256" key="10">
    <source>
        <dbReference type="ARBA" id="ARBA00023204"/>
    </source>
</evidence>
<keyword evidence="5 12" id="KW-0808">Transferase</keyword>
<dbReference type="Gene3D" id="1.10.10.10">
    <property type="entry name" value="Winged helix-like DNA-binding domain superfamily/Winged helix DNA-binding domain"/>
    <property type="match status" value="1"/>
</dbReference>
<keyword evidence="9" id="KW-0804">Transcription</keyword>
<evidence type="ECO:0000256" key="6">
    <source>
        <dbReference type="ARBA" id="ARBA00022763"/>
    </source>
</evidence>
<evidence type="ECO:0000259" key="13">
    <source>
        <dbReference type="PROSITE" id="PS01124"/>
    </source>
</evidence>
<evidence type="ECO:0000313" key="14">
    <source>
        <dbReference type="EMBL" id="MCB2410084.1"/>
    </source>
</evidence>
<keyword evidence="6 12" id="KW-0227">DNA damage</keyword>
<dbReference type="InterPro" id="IPR009057">
    <property type="entry name" value="Homeodomain-like_sf"/>
</dbReference>
<comment type="function">
    <text evidence="12">Involved in the cellular defense against the biological effects of O6-methylguanine (O6-MeG) and O4-methylthymine (O4-MeT) in DNA. Repairs the methylated nucleobase in DNA by stoichiometrically transferring the methyl group to a cysteine residue in the enzyme. This is a suicide reaction: the enzyme is irreversibly inactivated.</text>
</comment>
<dbReference type="EC" id="2.1.1.63" evidence="12"/>
<name>A0ABS8AVE2_9BACT</name>
<dbReference type="PROSITE" id="PS00374">
    <property type="entry name" value="MGMT"/>
    <property type="match status" value="1"/>
</dbReference>
<dbReference type="InterPro" id="IPR035451">
    <property type="entry name" value="Ada-like_dom_sf"/>
</dbReference>
<dbReference type="EMBL" id="JAJADR010000006">
    <property type="protein sequence ID" value="MCB2410084.1"/>
    <property type="molecule type" value="Genomic_DNA"/>
</dbReference>
<dbReference type="SUPFAM" id="SSF57884">
    <property type="entry name" value="Ada DNA repair protein, N-terminal domain (N-Ada 10)"/>
    <property type="match status" value="1"/>
</dbReference>
<dbReference type="InterPro" id="IPR036388">
    <property type="entry name" value="WH-like_DNA-bd_sf"/>
</dbReference>
<keyword evidence="15" id="KW-1185">Reference proteome</keyword>
<dbReference type="SUPFAM" id="SSF46767">
    <property type="entry name" value="Methylated DNA-protein cysteine methyltransferase, C-terminal domain"/>
    <property type="match status" value="1"/>
</dbReference>
<reference evidence="14" key="1">
    <citation type="submission" date="2021-10" db="EMBL/GenBank/DDBJ databases">
        <authorList>
            <person name="Dean J.D."/>
            <person name="Kim M.K."/>
            <person name="Newey C.N."/>
            <person name="Stoker T.S."/>
            <person name="Thompson D.W."/>
            <person name="Grose J.H."/>
        </authorList>
    </citation>
    <scope>NUCLEOTIDE SEQUENCE</scope>
    <source>
        <strain evidence="14">BT178</strain>
    </source>
</reference>
<dbReference type="Pfam" id="PF02870">
    <property type="entry name" value="Methyltransf_1N"/>
    <property type="match status" value="1"/>
</dbReference>
<evidence type="ECO:0000256" key="5">
    <source>
        <dbReference type="ARBA" id="ARBA00022679"/>
    </source>
</evidence>
<evidence type="ECO:0000256" key="7">
    <source>
        <dbReference type="ARBA" id="ARBA00023015"/>
    </source>
</evidence>
<sequence length="363" mass="40220">MMLLKPTLPAPPLSAAECYQALLAKDAAYEGRFIAAVKTTGIFCRPTCTARKPKPENVEFLATAKEALLRGYRPCKVCTPLEARDTTPGYIHELLQALTRQPGTRFSDQDLRRQGLEPATVRRWFLRQHGITFQAYQRLNRINQAFQKLQTGVSVTDAAFESGYESLSGFQDSFKAVFGVAPSRSRQQHAMQLTRLETPLGTMLACATDAGICLLEFTDRRGLETELKELARKLNATVLQSPNPHFELLRSQLAEYFAGHRRTFSVPLVTPGTAFQQAVWQQLHTIPYGTTRSYARQAAALQQPGAVRAVAAANGRNRVAILIPCHRVVGTDGHLTGYGGGLWRKQWLLDLESQQVAEPPLGS</sequence>
<protein>
    <recommendedName>
        <fullName evidence="12">Methylated-DNA--protein-cysteine methyltransferase</fullName>
        <ecNumber evidence="12">2.1.1.63</ecNumber>
    </recommendedName>
    <alternativeName>
        <fullName evidence="12">6-O-methylguanine-DNA methyltransferase</fullName>
        <shortName evidence="12">MGMT</shortName>
    </alternativeName>
    <alternativeName>
        <fullName evidence="12">O-6-methylguanine-DNA-alkyltransferase</fullName>
    </alternativeName>
</protein>
<dbReference type="PROSITE" id="PS01124">
    <property type="entry name" value="HTH_ARAC_FAMILY_2"/>
    <property type="match status" value="1"/>
</dbReference>
<dbReference type="Gene3D" id="3.40.10.10">
    <property type="entry name" value="DNA Methylphosphotriester Repair Domain"/>
    <property type="match status" value="1"/>
</dbReference>
<comment type="catalytic activity">
    <reaction evidence="1 12">
        <text>a 4-O-methyl-thymidine in DNA + L-cysteinyl-[protein] = a thymidine in DNA + S-methyl-L-cysteinyl-[protein]</text>
        <dbReference type="Rhea" id="RHEA:53428"/>
        <dbReference type="Rhea" id="RHEA-COMP:10131"/>
        <dbReference type="Rhea" id="RHEA-COMP:10132"/>
        <dbReference type="Rhea" id="RHEA-COMP:13555"/>
        <dbReference type="Rhea" id="RHEA-COMP:13556"/>
        <dbReference type="ChEBI" id="CHEBI:29950"/>
        <dbReference type="ChEBI" id="CHEBI:82612"/>
        <dbReference type="ChEBI" id="CHEBI:137386"/>
        <dbReference type="ChEBI" id="CHEBI:137387"/>
        <dbReference type="EC" id="2.1.1.63"/>
    </reaction>
</comment>
<dbReference type="InterPro" id="IPR008332">
    <property type="entry name" value="MethylG_MeTrfase_N"/>
</dbReference>
<dbReference type="GO" id="GO:0032259">
    <property type="term" value="P:methylation"/>
    <property type="evidence" value="ECO:0007669"/>
    <property type="project" value="UniProtKB-KW"/>
</dbReference>
<organism evidence="14 15">
    <name type="scientific">Hymenobacter lucidus</name>
    <dbReference type="NCBI Taxonomy" id="2880930"/>
    <lineage>
        <taxon>Bacteria</taxon>
        <taxon>Pseudomonadati</taxon>
        <taxon>Bacteroidota</taxon>
        <taxon>Cytophagia</taxon>
        <taxon>Cytophagales</taxon>
        <taxon>Hymenobacteraceae</taxon>
        <taxon>Hymenobacter</taxon>
    </lineage>
</organism>
<dbReference type="Pfam" id="PF01035">
    <property type="entry name" value="DNA_binding_1"/>
    <property type="match status" value="1"/>
</dbReference>
<dbReference type="CDD" id="cd06445">
    <property type="entry name" value="ATase"/>
    <property type="match status" value="1"/>
</dbReference>
<accession>A0ABS8AVE2</accession>
<gene>
    <name evidence="14" type="ORF">LGH74_18990</name>
</gene>
<dbReference type="Gene3D" id="3.30.160.70">
    <property type="entry name" value="Methylated DNA-protein cysteine methyltransferase domain"/>
    <property type="match status" value="1"/>
</dbReference>
<dbReference type="InterPro" id="IPR036217">
    <property type="entry name" value="MethylDNA_cys_MeTrfase_DNAb"/>
</dbReference>
<keyword evidence="3 12" id="KW-0963">Cytoplasm</keyword>
<evidence type="ECO:0000256" key="4">
    <source>
        <dbReference type="ARBA" id="ARBA00022603"/>
    </source>
</evidence>
<feature type="domain" description="HTH araC/xylS-type" evidence="13">
    <location>
        <begin position="115"/>
        <end position="188"/>
    </location>
</feature>
<evidence type="ECO:0000256" key="12">
    <source>
        <dbReference type="HAMAP-Rule" id="MF_00772"/>
    </source>
</evidence>
<comment type="cofactor">
    <cofactor evidence="2">
        <name>Zn(2+)</name>
        <dbReference type="ChEBI" id="CHEBI:29105"/>
    </cofactor>
</comment>
<comment type="caution">
    <text evidence="14">The sequence shown here is derived from an EMBL/GenBank/DDBJ whole genome shotgun (WGS) entry which is preliminary data.</text>
</comment>
<keyword evidence="7" id="KW-0805">Transcription regulation</keyword>
<dbReference type="NCBIfam" id="TIGR00589">
    <property type="entry name" value="ogt"/>
    <property type="match status" value="1"/>
</dbReference>
<dbReference type="InterPro" id="IPR023546">
    <property type="entry name" value="MGMT"/>
</dbReference>
<evidence type="ECO:0000256" key="9">
    <source>
        <dbReference type="ARBA" id="ARBA00023163"/>
    </source>
</evidence>
<dbReference type="HAMAP" id="MF_00772">
    <property type="entry name" value="OGT"/>
    <property type="match status" value="1"/>
</dbReference>
<dbReference type="InterPro" id="IPR018060">
    <property type="entry name" value="HTH_AraC"/>
</dbReference>
<evidence type="ECO:0000256" key="1">
    <source>
        <dbReference type="ARBA" id="ARBA00001286"/>
    </source>
</evidence>
<dbReference type="InterPro" id="IPR016221">
    <property type="entry name" value="Bifunct_regulatory_prot_Ada"/>
</dbReference>
<comment type="subcellular location">
    <subcellularLocation>
        <location evidence="12">Cytoplasm</location>
    </subcellularLocation>
</comment>
<evidence type="ECO:0000256" key="11">
    <source>
        <dbReference type="ARBA" id="ARBA00049348"/>
    </source>
</evidence>
<evidence type="ECO:0000313" key="15">
    <source>
        <dbReference type="Proteomes" id="UP001165296"/>
    </source>
</evidence>
<dbReference type="SUPFAM" id="SSF46689">
    <property type="entry name" value="Homeodomain-like"/>
    <property type="match status" value="1"/>
</dbReference>
<feature type="active site" description="Nucleophile; methyl group acceptor" evidence="12">
    <location>
        <position position="325"/>
    </location>
</feature>
<dbReference type="SMART" id="SM00342">
    <property type="entry name" value="HTH_ARAC"/>
    <property type="match status" value="1"/>
</dbReference>
<evidence type="ECO:0000256" key="3">
    <source>
        <dbReference type="ARBA" id="ARBA00022490"/>
    </source>
</evidence>
<comment type="catalytic activity">
    <reaction evidence="11 12">
        <text>a 6-O-methyl-2'-deoxyguanosine in DNA + L-cysteinyl-[protein] = S-methyl-L-cysteinyl-[protein] + a 2'-deoxyguanosine in DNA</text>
        <dbReference type="Rhea" id="RHEA:24000"/>
        <dbReference type="Rhea" id="RHEA-COMP:10131"/>
        <dbReference type="Rhea" id="RHEA-COMP:10132"/>
        <dbReference type="Rhea" id="RHEA-COMP:11367"/>
        <dbReference type="Rhea" id="RHEA-COMP:11368"/>
        <dbReference type="ChEBI" id="CHEBI:29950"/>
        <dbReference type="ChEBI" id="CHEBI:82612"/>
        <dbReference type="ChEBI" id="CHEBI:85445"/>
        <dbReference type="ChEBI" id="CHEBI:85448"/>
        <dbReference type="EC" id="2.1.1.63"/>
    </reaction>
</comment>
<evidence type="ECO:0000256" key="2">
    <source>
        <dbReference type="ARBA" id="ARBA00001947"/>
    </source>
</evidence>
<dbReference type="InterPro" id="IPR014048">
    <property type="entry name" value="MethylDNA_cys_MeTrfase_DNA-bd"/>
</dbReference>
<comment type="miscellaneous">
    <text evidence="12">This enzyme catalyzes only one turnover and therefore is not strictly catalytic. According to one definition, an enzyme is a biocatalyst that acts repeatedly and over many reaction cycles.</text>
</comment>
<dbReference type="SUPFAM" id="SSF53155">
    <property type="entry name" value="Methylated DNA-protein cysteine methyltransferase domain"/>
    <property type="match status" value="1"/>
</dbReference>
<dbReference type="Pfam" id="PF12833">
    <property type="entry name" value="HTH_18"/>
    <property type="match status" value="1"/>
</dbReference>